<gene>
    <name evidence="1" type="ORF">H8699_03445</name>
</gene>
<dbReference type="SUPFAM" id="SSF48371">
    <property type="entry name" value="ARM repeat"/>
    <property type="match status" value="1"/>
</dbReference>
<sequence length="277" mass="31502">MKELINFDEQFGQYIEKWMAENADKYENVDEMEAEVPELYLKWMNEGAAFLDGAEPAHYFDRYDDPEELLALMRRYLAENVPLPDPLLERLTDLGAAAERALVAALEQEQNPEAQMLEIGLLGELESEAPMALYVEWAATGEEGDDRAEAAAEALGRMSERVVALALPRLMQAKAPHIKARLIDVLCNFPGDDRIFEQLLELFCQRRDERALFASYLCKYGDERALSALKEALVDPDINYLDYIEICNAIEALGGQVEVQRDFTGDPYYESLRTMND</sequence>
<comment type="caution">
    <text evidence="1">The sequence shown here is derived from an EMBL/GenBank/DDBJ whole genome shotgun (WGS) entry which is preliminary data.</text>
</comment>
<dbReference type="InterPro" id="IPR016024">
    <property type="entry name" value="ARM-type_fold"/>
</dbReference>
<dbReference type="AlphaFoldDB" id="A0A926CXG2"/>
<evidence type="ECO:0000313" key="2">
    <source>
        <dbReference type="Proteomes" id="UP000654279"/>
    </source>
</evidence>
<protein>
    <submittedName>
        <fullName evidence="1">Uncharacterized protein</fullName>
    </submittedName>
</protein>
<proteinExistence type="predicted"/>
<reference evidence="1" key="1">
    <citation type="submission" date="2020-08" db="EMBL/GenBank/DDBJ databases">
        <title>Genome public.</title>
        <authorList>
            <person name="Liu C."/>
            <person name="Sun Q."/>
        </authorList>
    </citation>
    <scope>NUCLEOTIDE SEQUENCE</scope>
    <source>
        <strain evidence="1">NSJ-44</strain>
    </source>
</reference>
<evidence type="ECO:0000313" key="1">
    <source>
        <dbReference type="EMBL" id="MBC8528490.1"/>
    </source>
</evidence>
<dbReference type="RefSeq" id="WP_249284492.1">
    <property type="nucleotide sequence ID" value="NZ_JACRSO010000001.1"/>
</dbReference>
<dbReference type="Proteomes" id="UP000654279">
    <property type="component" value="Unassembled WGS sequence"/>
</dbReference>
<accession>A0A926CXG2</accession>
<keyword evidence="2" id="KW-1185">Reference proteome</keyword>
<dbReference type="Gene3D" id="1.25.10.10">
    <property type="entry name" value="Leucine-rich Repeat Variant"/>
    <property type="match status" value="1"/>
</dbReference>
<dbReference type="InterPro" id="IPR011989">
    <property type="entry name" value="ARM-like"/>
</dbReference>
<name>A0A926CXG2_9FIRM</name>
<organism evidence="1 2">
    <name type="scientific">Luoshenia tenuis</name>
    <dbReference type="NCBI Taxonomy" id="2763654"/>
    <lineage>
        <taxon>Bacteria</taxon>
        <taxon>Bacillati</taxon>
        <taxon>Bacillota</taxon>
        <taxon>Clostridia</taxon>
        <taxon>Christensenellales</taxon>
        <taxon>Christensenellaceae</taxon>
        <taxon>Luoshenia</taxon>
    </lineage>
</organism>
<dbReference type="EMBL" id="JACRSO010000001">
    <property type="protein sequence ID" value="MBC8528490.1"/>
    <property type="molecule type" value="Genomic_DNA"/>
</dbReference>